<gene>
    <name evidence="1" type="ORF">F0P93_23640</name>
</gene>
<dbReference type="EMBL" id="VTWS01000006">
    <property type="protein sequence ID" value="KAA9349385.1"/>
    <property type="molecule type" value="Genomic_DNA"/>
</dbReference>
<organism evidence="1 2">
    <name type="scientific">Larkinella humicola</name>
    <dbReference type="NCBI Taxonomy" id="2607654"/>
    <lineage>
        <taxon>Bacteria</taxon>
        <taxon>Pseudomonadati</taxon>
        <taxon>Bacteroidota</taxon>
        <taxon>Cytophagia</taxon>
        <taxon>Cytophagales</taxon>
        <taxon>Spirosomataceae</taxon>
        <taxon>Larkinella</taxon>
    </lineage>
</organism>
<evidence type="ECO:0000313" key="2">
    <source>
        <dbReference type="Proteomes" id="UP000326344"/>
    </source>
</evidence>
<dbReference type="SUPFAM" id="SSF117281">
    <property type="entry name" value="Kelch motif"/>
    <property type="match status" value="1"/>
</dbReference>
<comment type="caution">
    <text evidence="1">The sequence shown here is derived from an EMBL/GenBank/DDBJ whole genome shotgun (WGS) entry which is preliminary data.</text>
</comment>
<dbReference type="AlphaFoldDB" id="A0A5N1JAG0"/>
<dbReference type="Proteomes" id="UP000326344">
    <property type="component" value="Unassembled WGS sequence"/>
</dbReference>
<dbReference type="RefSeq" id="WP_150880198.1">
    <property type="nucleotide sequence ID" value="NZ_VTWS01000006.1"/>
</dbReference>
<dbReference type="InterPro" id="IPR056734">
    <property type="entry name" value="NANM"/>
</dbReference>
<dbReference type="PANTHER" id="PTHR45632">
    <property type="entry name" value="LD33804P"/>
    <property type="match status" value="1"/>
</dbReference>
<dbReference type="Gene3D" id="2.120.10.80">
    <property type="entry name" value="Kelch-type beta propeller"/>
    <property type="match status" value="2"/>
</dbReference>
<accession>A0A5N1JAG0</accession>
<evidence type="ECO:0000313" key="1">
    <source>
        <dbReference type="EMBL" id="KAA9349385.1"/>
    </source>
</evidence>
<dbReference type="InterPro" id="IPR015915">
    <property type="entry name" value="Kelch-typ_b-propeller"/>
</dbReference>
<keyword evidence="2" id="KW-1185">Reference proteome</keyword>
<protein>
    <submittedName>
        <fullName evidence="1">Galactose oxidase</fullName>
    </submittedName>
</protein>
<reference evidence="1 2" key="1">
    <citation type="submission" date="2019-09" db="EMBL/GenBank/DDBJ databases">
        <title>Genome Sequence of Larkinella sp MA1.</title>
        <authorList>
            <person name="Srinivasan S."/>
        </authorList>
    </citation>
    <scope>NUCLEOTIDE SEQUENCE [LARGE SCALE GENOMIC DNA]</scope>
    <source>
        <strain evidence="1 2">MA1</strain>
    </source>
</reference>
<dbReference type="Pfam" id="PF24996">
    <property type="entry name" value="NANM"/>
    <property type="match status" value="2"/>
</dbReference>
<name>A0A5N1JAG0_9BACT</name>
<dbReference type="PANTHER" id="PTHR45632:SF24">
    <property type="entry name" value="GALACTOSE OXIDASE"/>
    <property type="match status" value="1"/>
</dbReference>
<proteinExistence type="predicted"/>
<sequence length="355" mass="37892">MVYDLALAQSLTWRTLPSVPDPVGFAGSVAGISNGALLVGGGANFPDNVGPWGKTPKTWYDDLFVLEKPDGSWKKVGKLPRKMGYSVALTVPDGILCIGGADGERHYPDVLVLQYQHGQVTAKSLSPLPLPLANACGAVLNGIVYVAGGIETPTDTTAENLFLSLDLRQPEAGWQRLPPWPGPGRMLAVAGAQAGKFFLFSGTEVFAEPKTGAIKRRYLADAYAYDPAQRTWARLADLPNPTVAAPSPAFPLGQAQLLVPGGDDGANADRNLILKENHPGFRTEVLAYHTPTNTWTVTGNVIPKTGSNDRTEKPVLWAPVTTPAVVWDGKWVLPGGEVRPGFRTNRVLITSPTTP</sequence>